<organism evidence="1">
    <name type="scientific">marine sediment metagenome</name>
    <dbReference type="NCBI Taxonomy" id="412755"/>
    <lineage>
        <taxon>unclassified sequences</taxon>
        <taxon>metagenomes</taxon>
        <taxon>ecological metagenomes</taxon>
    </lineage>
</organism>
<accession>X1HBL5</accession>
<reference evidence="1" key="1">
    <citation type="journal article" date="2014" name="Front. Microbiol.">
        <title>High frequency of phylogenetically diverse reductive dehalogenase-homologous genes in deep subseafloor sedimentary metagenomes.</title>
        <authorList>
            <person name="Kawai M."/>
            <person name="Futagami T."/>
            <person name="Toyoda A."/>
            <person name="Takaki Y."/>
            <person name="Nishi S."/>
            <person name="Hori S."/>
            <person name="Arai W."/>
            <person name="Tsubouchi T."/>
            <person name="Morono Y."/>
            <person name="Uchiyama I."/>
            <person name="Ito T."/>
            <person name="Fujiyama A."/>
            <person name="Inagaki F."/>
            <person name="Takami H."/>
        </authorList>
    </citation>
    <scope>NUCLEOTIDE SEQUENCE</scope>
    <source>
        <strain evidence="1">Expedition CK06-06</strain>
    </source>
</reference>
<dbReference type="AlphaFoldDB" id="X1HBL5"/>
<proteinExistence type="predicted"/>
<feature type="non-terminal residue" evidence="1">
    <location>
        <position position="46"/>
    </location>
</feature>
<protein>
    <submittedName>
        <fullName evidence="1">Uncharacterized protein</fullName>
    </submittedName>
</protein>
<sequence length="46" mass="5306">MLYITKPATMLRVSIEKVKNNIGEKILLSDERLERKIRQPISVPAI</sequence>
<evidence type="ECO:0000313" key="1">
    <source>
        <dbReference type="EMBL" id="GAH67571.1"/>
    </source>
</evidence>
<name>X1HBL5_9ZZZZ</name>
<comment type="caution">
    <text evidence="1">The sequence shown here is derived from an EMBL/GenBank/DDBJ whole genome shotgun (WGS) entry which is preliminary data.</text>
</comment>
<dbReference type="EMBL" id="BARU01028171">
    <property type="protein sequence ID" value="GAH67571.1"/>
    <property type="molecule type" value="Genomic_DNA"/>
</dbReference>
<gene>
    <name evidence="1" type="ORF">S03H2_45007</name>
</gene>